<keyword evidence="4" id="KW-1185">Reference proteome</keyword>
<feature type="active site" description="Tele-phosphohistidine intermediate" evidence="1">
    <location>
        <position position="17"/>
    </location>
</feature>
<dbReference type="InterPro" id="IPR013078">
    <property type="entry name" value="His_Pase_superF_clade-1"/>
</dbReference>
<dbReference type="Proteomes" id="UP000267342">
    <property type="component" value="Chromosome"/>
</dbReference>
<evidence type="ECO:0000313" key="4">
    <source>
        <dbReference type="Proteomes" id="UP000267342"/>
    </source>
</evidence>
<organism evidence="3 4">
    <name type="scientific">Zymobacter palmae</name>
    <dbReference type="NCBI Taxonomy" id="33074"/>
    <lineage>
        <taxon>Bacteria</taxon>
        <taxon>Pseudomonadati</taxon>
        <taxon>Pseudomonadota</taxon>
        <taxon>Gammaproteobacteria</taxon>
        <taxon>Oceanospirillales</taxon>
        <taxon>Halomonadaceae</taxon>
        <taxon>Zymobacter group</taxon>
        <taxon>Zymobacter</taxon>
    </lineage>
</organism>
<proteinExistence type="predicted"/>
<feature type="binding site" evidence="2">
    <location>
        <position position="66"/>
    </location>
    <ligand>
        <name>substrate</name>
    </ligand>
</feature>
<dbReference type="RefSeq" id="WP_038279435.1">
    <property type="nucleotide sequence ID" value="NZ_AP018933.1"/>
</dbReference>
<dbReference type="STRING" id="1123510.GCA_000620025_01035"/>
<dbReference type="GO" id="GO:0005737">
    <property type="term" value="C:cytoplasm"/>
    <property type="evidence" value="ECO:0007669"/>
    <property type="project" value="TreeGrafter"/>
</dbReference>
<dbReference type="AlphaFoldDB" id="A0A348HDS0"/>
<evidence type="ECO:0000256" key="2">
    <source>
        <dbReference type="PIRSR" id="PIRSR613078-2"/>
    </source>
</evidence>
<dbReference type="PANTHER" id="PTHR48100">
    <property type="entry name" value="BROAD-SPECIFICITY PHOSPHATASE YOR283W-RELATED"/>
    <property type="match status" value="1"/>
</dbReference>
<evidence type="ECO:0000256" key="1">
    <source>
        <dbReference type="PIRSR" id="PIRSR613078-1"/>
    </source>
</evidence>
<dbReference type="OrthoDB" id="9781415at2"/>
<name>A0A348HDS0_9GAMM</name>
<dbReference type="InterPro" id="IPR029033">
    <property type="entry name" value="His_PPase_superfam"/>
</dbReference>
<dbReference type="Gene3D" id="3.40.50.1240">
    <property type="entry name" value="Phosphoglycerate mutase-like"/>
    <property type="match status" value="1"/>
</dbReference>
<gene>
    <name evidence="3" type="ORF">ZBT109_1005</name>
</gene>
<dbReference type="KEGG" id="zpl:ZBT109_1005"/>
<protein>
    <submittedName>
        <fullName evidence="3">Fructose-2,6-bisphosphatase</fullName>
    </submittedName>
</protein>
<evidence type="ECO:0000313" key="3">
    <source>
        <dbReference type="EMBL" id="BBG29772.1"/>
    </source>
</evidence>
<dbReference type="PANTHER" id="PTHR48100:SF1">
    <property type="entry name" value="HISTIDINE PHOSPHATASE FAMILY PROTEIN-RELATED"/>
    <property type="match status" value="1"/>
</dbReference>
<dbReference type="InterPro" id="IPR050275">
    <property type="entry name" value="PGM_Phosphatase"/>
</dbReference>
<feature type="active site" description="Proton donor/acceptor" evidence="1">
    <location>
        <position position="88"/>
    </location>
</feature>
<accession>A0A348HDS0</accession>
<reference evidence="3 4" key="1">
    <citation type="submission" date="2018-09" db="EMBL/GenBank/DDBJ databases">
        <title>Zymobacter palmae IAM14233 (=T109) whole genome analysis.</title>
        <authorList>
            <person name="Yanase H."/>
        </authorList>
    </citation>
    <scope>NUCLEOTIDE SEQUENCE [LARGE SCALE GENOMIC DNA]</scope>
    <source>
        <strain evidence="3 4">IAM14233</strain>
    </source>
</reference>
<dbReference type="SMART" id="SM00855">
    <property type="entry name" value="PGAM"/>
    <property type="match status" value="1"/>
</dbReference>
<feature type="binding site" evidence="2">
    <location>
        <begin position="16"/>
        <end position="23"/>
    </location>
    <ligand>
        <name>substrate</name>
    </ligand>
</feature>
<dbReference type="CDD" id="cd07067">
    <property type="entry name" value="HP_PGM_like"/>
    <property type="match status" value="1"/>
</dbReference>
<sequence length="189" mass="20925">MSSLPSLSPLPFIFVRHGETFYNFEKRVAGSRNVPLTPKGEAQALNARQVLTDIADPFVVSSTLDRAIKTARIAMPDHEPMTLAGLCERDWGPLQGNSIPDQMPYVEAVDGVESWEDFQTRVINAINEAQRLAQGRPVIIFAHAGVFRVVRMATQGHLEGKRLPNASPVKLLPAGDTWEMIPLQPEDWA</sequence>
<dbReference type="Pfam" id="PF00300">
    <property type="entry name" value="His_Phos_1"/>
    <property type="match status" value="1"/>
</dbReference>
<dbReference type="SUPFAM" id="SSF53254">
    <property type="entry name" value="Phosphoglycerate mutase-like"/>
    <property type="match status" value="1"/>
</dbReference>
<dbReference type="GO" id="GO:0016791">
    <property type="term" value="F:phosphatase activity"/>
    <property type="evidence" value="ECO:0007669"/>
    <property type="project" value="TreeGrafter"/>
</dbReference>
<dbReference type="EMBL" id="AP018933">
    <property type="protein sequence ID" value="BBG29772.1"/>
    <property type="molecule type" value="Genomic_DNA"/>
</dbReference>